<evidence type="ECO:0000313" key="2">
    <source>
        <dbReference type="EMBL" id="CBF71270.1"/>
    </source>
</evidence>
<proteinExistence type="predicted"/>
<dbReference type="GeneID" id="74897098"/>
<dbReference type="HOGENOM" id="CLU_2867634_0_0_1"/>
<keyword evidence="3" id="KW-1185">Reference proteome</keyword>
<protein>
    <submittedName>
        <fullName evidence="2">Uncharacterized protein</fullName>
    </submittedName>
</protein>
<dbReference type="Proteomes" id="UP000000560">
    <property type="component" value="Chromosome I"/>
</dbReference>
<gene>
    <name evidence="2" type="ORF">ANIA_11525</name>
</gene>
<accession>C8V1N3</accession>
<organism evidence="2 3">
    <name type="scientific">Emericella nidulans (strain FGSC A4 / ATCC 38163 / CBS 112.46 / NRRL 194 / M139)</name>
    <name type="common">Aspergillus nidulans</name>
    <dbReference type="NCBI Taxonomy" id="227321"/>
    <lineage>
        <taxon>Eukaryota</taxon>
        <taxon>Fungi</taxon>
        <taxon>Dikarya</taxon>
        <taxon>Ascomycota</taxon>
        <taxon>Pezizomycotina</taxon>
        <taxon>Eurotiomycetes</taxon>
        <taxon>Eurotiomycetidae</taxon>
        <taxon>Eurotiales</taxon>
        <taxon>Aspergillaceae</taxon>
        <taxon>Aspergillus</taxon>
        <taxon>Aspergillus subgen. Nidulantes</taxon>
    </lineage>
</organism>
<name>C8V1N3_EMENI</name>
<evidence type="ECO:0000313" key="3">
    <source>
        <dbReference type="Proteomes" id="UP000000560"/>
    </source>
</evidence>
<dbReference type="KEGG" id="ani:ANIA_11525"/>
<feature type="region of interest" description="Disordered" evidence="1">
    <location>
        <begin position="1"/>
        <end position="23"/>
    </location>
</feature>
<sequence length="64" mass="6942">MTLRTTGCKTRGPRPRRSLSTQSAASSIISASVYSAFEQAFEAPPLPTLWLELAPPCAYCLARI</sequence>
<dbReference type="EMBL" id="BN001301">
    <property type="protein sequence ID" value="CBF71270.1"/>
    <property type="molecule type" value="Genomic_DNA"/>
</dbReference>
<reference evidence="3" key="1">
    <citation type="journal article" date="2005" name="Nature">
        <title>Sequencing of Aspergillus nidulans and comparative analysis with A. fumigatus and A. oryzae.</title>
        <authorList>
            <person name="Galagan J.E."/>
            <person name="Calvo S.E."/>
            <person name="Cuomo C."/>
            <person name="Ma L.J."/>
            <person name="Wortman J.R."/>
            <person name="Batzoglou S."/>
            <person name="Lee S.I."/>
            <person name="Basturkmen M."/>
            <person name="Spevak C.C."/>
            <person name="Clutterbuck J."/>
            <person name="Kapitonov V."/>
            <person name="Jurka J."/>
            <person name="Scazzocchio C."/>
            <person name="Farman M."/>
            <person name="Butler J."/>
            <person name="Purcell S."/>
            <person name="Harris S."/>
            <person name="Braus G.H."/>
            <person name="Draht O."/>
            <person name="Busch S."/>
            <person name="D'Enfert C."/>
            <person name="Bouchier C."/>
            <person name="Goldman G.H."/>
            <person name="Bell-Pedersen D."/>
            <person name="Griffiths-Jones S."/>
            <person name="Doonan J.H."/>
            <person name="Yu J."/>
            <person name="Vienken K."/>
            <person name="Pain A."/>
            <person name="Freitag M."/>
            <person name="Selker E.U."/>
            <person name="Archer D.B."/>
            <person name="Penalva M.A."/>
            <person name="Oakley B.R."/>
            <person name="Momany M."/>
            <person name="Tanaka T."/>
            <person name="Kumagai T."/>
            <person name="Asai K."/>
            <person name="Machida M."/>
            <person name="Nierman W.C."/>
            <person name="Denning D.W."/>
            <person name="Caddick M."/>
            <person name="Hynes M."/>
            <person name="Paoletti M."/>
            <person name="Fischer R."/>
            <person name="Miller B."/>
            <person name="Dyer P."/>
            <person name="Sachs M.S."/>
            <person name="Osmani S.A."/>
            <person name="Birren B.W."/>
        </authorList>
    </citation>
    <scope>NUCLEOTIDE SEQUENCE [LARGE SCALE GENOMIC DNA]</scope>
    <source>
        <strain evidence="3">FGSC A4 / ATCC 38163 / CBS 112.46 / NRRL 194 / M139</strain>
    </source>
</reference>
<reference evidence="3" key="2">
    <citation type="journal article" date="2009" name="Fungal Genet. Biol.">
        <title>The 2008 update of the Aspergillus nidulans genome annotation: a community effort.</title>
        <authorList>
            <person name="Wortman J.R."/>
            <person name="Gilsenan J.M."/>
            <person name="Joardar V."/>
            <person name="Deegan J."/>
            <person name="Clutterbuck J."/>
            <person name="Andersen M.R."/>
            <person name="Archer D."/>
            <person name="Bencina M."/>
            <person name="Braus G."/>
            <person name="Coutinho P."/>
            <person name="von Dohren H."/>
            <person name="Doonan J."/>
            <person name="Driessen A.J."/>
            <person name="Durek P."/>
            <person name="Espeso E."/>
            <person name="Fekete E."/>
            <person name="Flipphi M."/>
            <person name="Estrada C.G."/>
            <person name="Geysens S."/>
            <person name="Goldman G."/>
            <person name="de Groot P.W."/>
            <person name="Hansen K."/>
            <person name="Harris S.D."/>
            <person name="Heinekamp T."/>
            <person name="Helmstaedt K."/>
            <person name="Henrissat B."/>
            <person name="Hofmann G."/>
            <person name="Homan T."/>
            <person name="Horio T."/>
            <person name="Horiuchi H."/>
            <person name="James S."/>
            <person name="Jones M."/>
            <person name="Karaffa L."/>
            <person name="Karanyi Z."/>
            <person name="Kato M."/>
            <person name="Keller N."/>
            <person name="Kelly D.E."/>
            <person name="Kiel J.A."/>
            <person name="Kim J.M."/>
            <person name="van der Klei I.J."/>
            <person name="Klis F.M."/>
            <person name="Kovalchuk A."/>
            <person name="Krasevec N."/>
            <person name="Kubicek C.P."/>
            <person name="Liu B."/>
            <person name="Maccabe A."/>
            <person name="Meyer V."/>
            <person name="Mirabito P."/>
            <person name="Miskei M."/>
            <person name="Mos M."/>
            <person name="Mullins J."/>
            <person name="Nelson D.R."/>
            <person name="Nielsen J."/>
            <person name="Oakley B.R."/>
            <person name="Osmani S.A."/>
            <person name="Pakula T."/>
            <person name="Paszewski A."/>
            <person name="Paulsen I."/>
            <person name="Pilsyk S."/>
            <person name="Pocsi I."/>
            <person name="Punt P.J."/>
            <person name="Ram A.F."/>
            <person name="Ren Q."/>
            <person name="Robellet X."/>
            <person name="Robson G."/>
            <person name="Seiboth B."/>
            <person name="van Solingen P."/>
            <person name="Specht T."/>
            <person name="Sun J."/>
            <person name="Taheri-Talesh N."/>
            <person name="Takeshita N."/>
            <person name="Ussery D."/>
            <person name="vanKuyk P.A."/>
            <person name="Visser H."/>
            <person name="van de Vondervoort P.J."/>
            <person name="de Vries R.P."/>
            <person name="Walton J."/>
            <person name="Xiang X."/>
            <person name="Xiong Y."/>
            <person name="Zeng A.P."/>
            <person name="Brandt B.W."/>
            <person name="Cornell M.J."/>
            <person name="van den Hondel C.A."/>
            <person name="Visser J."/>
            <person name="Oliver S.G."/>
            <person name="Turner G."/>
        </authorList>
    </citation>
    <scope>GENOME REANNOTATION</scope>
    <source>
        <strain evidence="3">FGSC A4 / ATCC 38163 / CBS 112.46 / NRRL 194 / M139</strain>
    </source>
</reference>
<dbReference type="RefSeq" id="XP_050467147.1">
    <property type="nucleotide sequence ID" value="XM_050610973.1"/>
</dbReference>
<dbReference type="AlphaFoldDB" id="C8V1N3"/>
<dbReference type="InParanoid" id="C8V1N3"/>
<evidence type="ECO:0000256" key="1">
    <source>
        <dbReference type="SAM" id="MobiDB-lite"/>
    </source>
</evidence>